<dbReference type="GO" id="GO:0031460">
    <property type="term" value="P:glycine betaine transport"/>
    <property type="evidence" value="ECO:0007669"/>
    <property type="project" value="UniProtKB-ARBA"/>
</dbReference>
<evidence type="ECO:0000256" key="3">
    <source>
        <dbReference type="ARBA" id="ARBA00022475"/>
    </source>
</evidence>
<keyword evidence="5 7" id="KW-1133">Transmembrane helix</keyword>
<proteinExistence type="inferred from homology"/>
<feature type="transmembrane region" description="Helical" evidence="7">
    <location>
        <begin position="476"/>
        <end position="499"/>
    </location>
</feature>
<dbReference type="GO" id="GO:0043190">
    <property type="term" value="C:ATP-binding cassette (ABC) transporter complex"/>
    <property type="evidence" value="ECO:0007669"/>
    <property type="project" value="TreeGrafter"/>
</dbReference>
<feature type="transmembrane region" description="Helical" evidence="7">
    <location>
        <begin position="196"/>
        <end position="215"/>
    </location>
</feature>
<dbReference type="GO" id="GO:0005275">
    <property type="term" value="F:amine transmembrane transporter activity"/>
    <property type="evidence" value="ECO:0007669"/>
    <property type="project" value="TreeGrafter"/>
</dbReference>
<dbReference type="Pfam" id="PF00528">
    <property type="entry name" value="BPD_transp_1"/>
    <property type="match status" value="1"/>
</dbReference>
<sequence>MQDFNLLQEGSIDGAIREFVVSKPDYYQKQFKAIFQRSRCSSKPNFAALLLGPIWAASRGMFGLFAIVALIELAFALTIVGVATGGLGQAEAVQAQQLQLRSEARKAQAAEAQKTGDDSYHNLVNSAISLERAAKQATHASNRKQRKVSFFLVGALATWLSFRTVFGFFSNRFYARQFELWRGDRSQASGIKASRTLVALLILAVVFLLSSLKVATNVVPTSLSALSIWLDGIAATKTLTTSVSQSLDSSFRVVTNLGGPIFDAITTVITAIITSVELGLLAMPWPAIIIIIVGLSLRIAGLYVGAFTAVGLIFLVAFGFWEKSMTTVALLGTATFLALSLGLPLGVLCGKRASAYKVARPVLDLMQTMPAFVYLIPIIAFFGTGKTPGILATIVFGMPPVARLTALGLQQVPENVREATTAFGASPWQLLTKVEIPLAMPSIMAGVNQTILLCLSMVVIASLIGAGGLGEEVLQALQFASVGQGILAGLAILFCAIILDRIVQGRRSH</sequence>
<dbReference type="GO" id="GO:0015871">
    <property type="term" value="P:choline transport"/>
    <property type="evidence" value="ECO:0007669"/>
    <property type="project" value="TreeGrafter"/>
</dbReference>
<accession>A0A7W6RRN2</accession>
<dbReference type="CDD" id="cd06261">
    <property type="entry name" value="TM_PBP2"/>
    <property type="match status" value="1"/>
</dbReference>
<evidence type="ECO:0000256" key="5">
    <source>
        <dbReference type="ARBA" id="ARBA00022989"/>
    </source>
</evidence>
<feature type="domain" description="ABC transmembrane type-1" evidence="8">
    <location>
        <begin position="324"/>
        <end position="503"/>
    </location>
</feature>
<evidence type="ECO:0000313" key="10">
    <source>
        <dbReference type="Proteomes" id="UP000533641"/>
    </source>
</evidence>
<dbReference type="EMBL" id="JACIGM010000009">
    <property type="protein sequence ID" value="MBB4276693.1"/>
    <property type="molecule type" value="Genomic_DNA"/>
</dbReference>
<dbReference type="RefSeq" id="WP_183927401.1">
    <property type="nucleotide sequence ID" value="NZ_JACIGM010000009.1"/>
</dbReference>
<feature type="transmembrane region" description="Helical" evidence="7">
    <location>
        <begin position="300"/>
        <end position="321"/>
    </location>
</feature>
<evidence type="ECO:0000256" key="6">
    <source>
        <dbReference type="ARBA" id="ARBA00023136"/>
    </source>
</evidence>
<feature type="transmembrane region" description="Helical" evidence="7">
    <location>
        <begin position="150"/>
        <end position="175"/>
    </location>
</feature>
<reference evidence="9 10" key="1">
    <citation type="submission" date="2020-08" db="EMBL/GenBank/DDBJ databases">
        <title>Genomic Encyclopedia of Type Strains, Phase IV (KMG-V): Genome sequencing to study the core and pangenomes of soil and plant-associated prokaryotes.</title>
        <authorList>
            <person name="Whitman W."/>
        </authorList>
    </citation>
    <scope>NUCLEOTIDE SEQUENCE [LARGE SCALE GENOMIC DNA]</scope>
    <source>
        <strain evidence="9 10">SEMIA 402</strain>
    </source>
</reference>
<dbReference type="PROSITE" id="PS50928">
    <property type="entry name" value="ABC_TM1"/>
    <property type="match status" value="1"/>
</dbReference>
<dbReference type="PANTHER" id="PTHR47737">
    <property type="entry name" value="GLYCINE BETAINE/PROLINE BETAINE TRANSPORT SYSTEM PERMEASE PROTEIN PROW"/>
    <property type="match status" value="1"/>
</dbReference>
<comment type="similarity">
    <text evidence="7">Belongs to the binding-protein-dependent transport system permease family.</text>
</comment>
<organism evidence="9 10">
    <name type="scientific">Rhizobium mongolense</name>
    <dbReference type="NCBI Taxonomy" id="57676"/>
    <lineage>
        <taxon>Bacteria</taxon>
        <taxon>Pseudomonadati</taxon>
        <taxon>Pseudomonadota</taxon>
        <taxon>Alphaproteobacteria</taxon>
        <taxon>Hyphomicrobiales</taxon>
        <taxon>Rhizobiaceae</taxon>
        <taxon>Rhizobium/Agrobacterium group</taxon>
        <taxon>Rhizobium</taxon>
    </lineage>
</organism>
<feature type="transmembrane region" description="Helical" evidence="7">
    <location>
        <begin position="62"/>
        <end position="83"/>
    </location>
</feature>
<feature type="transmembrane region" description="Helical" evidence="7">
    <location>
        <begin position="450"/>
        <end position="470"/>
    </location>
</feature>
<comment type="caution">
    <text evidence="9">The sequence shown here is derived from an EMBL/GenBank/DDBJ whole genome shotgun (WGS) entry which is preliminary data.</text>
</comment>
<keyword evidence="2 7" id="KW-0813">Transport</keyword>
<comment type="subcellular location">
    <subcellularLocation>
        <location evidence="1 7">Cell membrane</location>
        <topology evidence="1 7">Multi-pass membrane protein</topology>
    </subcellularLocation>
</comment>
<dbReference type="Proteomes" id="UP000533641">
    <property type="component" value="Unassembled WGS sequence"/>
</dbReference>
<gene>
    <name evidence="9" type="ORF">GGE12_004490</name>
</gene>
<dbReference type="InterPro" id="IPR000515">
    <property type="entry name" value="MetI-like"/>
</dbReference>
<dbReference type="InterPro" id="IPR035906">
    <property type="entry name" value="MetI-like_sf"/>
</dbReference>
<keyword evidence="4 7" id="KW-0812">Transmembrane</keyword>
<evidence type="ECO:0000256" key="2">
    <source>
        <dbReference type="ARBA" id="ARBA00022448"/>
    </source>
</evidence>
<evidence type="ECO:0000256" key="7">
    <source>
        <dbReference type="RuleBase" id="RU363032"/>
    </source>
</evidence>
<evidence type="ECO:0000259" key="8">
    <source>
        <dbReference type="PROSITE" id="PS50928"/>
    </source>
</evidence>
<dbReference type="AlphaFoldDB" id="A0A7W6RRN2"/>
<feature type="transmembrane region" description="Helical" evidence="7">
    <location>
        <begin position="362"/>
        <end position="383"/>
    </location>
</feature>
<protein>
    <submittedName>
        <fullName evidence="9">Glycine betaine/proline transport system permease protein</fullName>
    </submittedName>
</protein>
<dbReference type="SUPFAM" id="SSF161098">
    <property type="entry name" value="MetI-like"/>
    <property type="match status" value="1"/>
</dbReference>
<evidence type="ECO:0000313" key="9">
    <source>
        <dbReference type="EMBL" id="MBB4276693.1"/>
    </source>
</evidence>
<evidence type="ECO:0000256" key="1">
    <source>
        <dbReference type="ARBA" id="ARBA00004651"/>
    </source>
</evidence>
<feature type="transmembrane region" description="Helical" evidence="7">
    <location>
        <begin position="264"/>
        <end position="293"/>
    </location>
</feature>
<evidence type="ECO:0000256" key="4">
    <source>
        <dbReference type="ARBA" id="ARBA00022692"/>
    </source>
</evidence>
<dbReference type="GO" id="GO:0015226">
    <property type="term" value="F:carnitine transmembrane transporter activity"/>
    <property type="evidence" value="ECO:0007669"/>
    <property type="project" value="TreeGrafter"/>
</dbReference>
<feature type="transmembrane region" description="Helical" evidence="7">
    <location>
        <begin position="327"/>
        <end position="350"/>
    </location>
</feature>
<dbReference type="PANTHER" id="PTHR47737:SF1">
    <property type="entry name" value="GLYCINE BETAINE_PROLINE BETAINE TRANSPORT SYSTEM PERMEASE PROTEIN PROW"/>
    <property type="match status" value="1"/>
</dbReference>
<dbReference type="FunFam" id="1.10.3720.10:FF:000001">
    <property type="entry name" value="Glycine betaine ABC transporter, permease"/>
    <property type="match status" value="1"/>
</dbReference>
<keyword evidence="6 7" id="KW-0472">Membrane</keyword>
<name>A0A7W6RRN2_9HYPH</name>
<keyword evidence="3" id="KW-1003">Cell membrane</keyword>
<dbReference type="Gene3D" id="1.10.3720.10">
    <property type="entry name" value="MetI-like"/>
    <property type="match status" value="1"/>
</dbReference>